<dbReference type="InterPro" id="IPR017441">
    <property type="entry name" value="Protein_kinase_ATP_BS"/>
</dbReference>
<evidence type="ECO:0000313" key="8">
    <source>
        <dbReference type="EMBL" id="KAJ7757741.1"/>
    </source>
</evidence>
<keyword evidence="3 8" id="KW-0418">Kinase</keyword>
<evidence type="ECO:0000256" key="2">
    <source>
        <dbReference type="ARBA" id="ARBA00022741"/>
    </source>
</evidence>
<evidence type="ECO:0000256" key="6">
    <source>
        <dbReference type="SAM" id="MobiDB-lite"/>
    </source>
</evidence>
<dbReference type="PANTHER" id="PTHR48016:SF56">
    <property type="entry name" value="MAPKK KINASE"/>
    <property type="match status" value="1"/>
</dbReference>
<feature type="compositionally biased region" description="Low complexity" evidence="6">
    <location>
        <begin position="31"/>
        <end position="49"/>
    </location>
</feature>
<feature type="domain" description="Protein kinase" evidence="7">
    <location>
        <begin position="124"/>
        <end position="387"/>
    </location>
</feature>
<dbReference type="Gene3D" id="1.10.510.10">
    <property type="entry name" value="Transferase(Phosphotransferase) domain 1"/>
    <property type="match status" value="1"/>
</dbReference>
<feature type="binding site" evidence="5">
    <location>
        <position position="153"/>
    </location>
    <ligand>
        <name>ATP</name>
        <dbReference type="ChEBI" id="CHEBI:30616"/>
    </ligand>
</feature>
<dbReference type="InterPro" id="IPR050538">
    <property type="entry name" value="MAP_kinase_kinase_kinase"/>
</dbReference>
<gene>
    <name evidence="8" type="ORF">DFH07DRAFT_819175</name>
</gene>
<name>A0AAD7NDR9_9AGAR</name>
<dbReference type="AlphaFoldDB" id="A0AAD7NDR9"/>
<evidence type="ECO:0000259" key="7">
    <source>
        <dbReference type="PROSITE" id="PS50011"/>
    </source>
</evidence>
<evidence type="ECO:0000256" key="3">
    <source>
        <dbReference type="ARBA" id="ARBA00022777"/>
    </source>
</evidence>
<keyword evidence="9" id="KW-1185">Reference proteome</keyword>
<dbReference type="EMBL" id="JARJLG010000057">
    <property type="protein sequence ID" value="KAJ7757741.1"/>
    <property type="molecule type" value="Genomic_DNA"/>
</dbReference>
<dbReference type="PROSITE" id="PS00107">
    <property type="entry name" value="PROTEIN_KINASE_ATP"/>
    <property type="match status" value="1"/>
</dbReference>
<dbReference type="PANTHER" id="PTHR48016">
    <property type="entry name" value="MAP KINASE KINASE KINASE SSK2-RELATED-RELATED"/>
    <property type="match status" value="1"/>
</dbReference>
<protein>
    <submittedName>
        <fullName evidence="8">Kinase-like protein</fullName>
    </submittedName>
</protein>
<evidence type="ECO:0000256" key="5">
    <source>
        <dbReference type="PROSITE-ProRule" id="PRU10141"/>
    </source>
</evidence>
<dbReference type="Pfam" id="PF00069">
    <property type="entry name" value="Pkinase"/>
    <property type="match status" value="1"/>
</dbReference>
<dbReference type="PROSITE" id="PS50011">
    <property type="entry name" value="PROTEIN_KINASE_DOM"/>
    <property type="match status" value="1"/>
</dbReference>
<evidence type="ECO:0000256" key="4">
    <source>
        <dbReference type="ARBA" id="ARBA00022840"/>
    </source>
</evidence>
<dbReference type="GO" id="GO:0004672">
    <property type="term" value="F:protein kinase activity"/>
    <property type="evidence" value="ECO:0007669"/>
    <property type="project" value="InterPro"/>
</dbReference>
<dbReference type="SUPFAM" id="SSF56112">
    <property type="entry name" value="Protein kinase-like (PK-like)"/>
    <property type="match status" value="1"/>
</dbReference>
<dbReference type="Proteomes" id="UP001215280">
    <property type="component" value="Unassembled WGS sequence"/>
</dbReference>
<accession>A0AAD7NDR9</accession>
<dbReference type="InterPro" id="IPR000719">
    <property type="entry name" value="Prot_kinase_dom"/>
</dbReference>
<keyword evidence="2 5" id="KW-0547">Nucleotide-binding</keyword>
<dbReference type="GO" id="GO:0005524">
    <property type="term" value="F:ATP binding"/>
    <property type="evidence" value="ECO:0007669"/>
    <property type="project" value="UniProtKB-UniRule"/>
</dbReference>
<dbReference type="InterPro" id="IPR011009">
    <property type="entry name" value="Kinase-like_dom_sf"/>
</dbReference>
<keyword evidence="1" id="KW-0808">Transferase</keyword>
<sequence length="398" mass="44899">MQRHVLKITSTRNSTSAILPFNNPSKAALDLPSPTRTRSSPLSRSPLSPISAPNELMHHKKSIRQVALERRQKLAAQHSLAEGHIPPTPPSIPRRKLWGRRHSERPGMGEDASTPIERRKQFKWVRGQEIGKGTHGRVYLGLNATTGEMIAVKQITFFSNKVRTAESSGHLSTQTLKREIENMNLLHHPNMVEYLGLEEEDESLTIFMEYVPGRSVQANILKYGAFGDNVVKWFTIQILHGLEYLHARGIIHGELKSSNILVDPMGVCKIEGLGCSESEPRDNSRAVPRAVFWSAPEIIRTQYKAYTRMADIWSLGCIVLEMCTGRRPWSELEAVAVMFKLYHQTFRPCPPADATLHPGAEDFMEKCLALDPAQRTTAVKLRQHHYLILSPTWSFSGF</sequence>
<dbReference type="GO" id="GO:0000165">
    <property type="term" value="P:MAPK cascade"/>
    <property type="evidence" value="ECO:0007669"/>
    <property type="project" value="UniProtKB-ARBA"/>
</dbReference>
<organism evidence="8 9">
    <name type="scientific">Mycena maculata</name>
    <dbReference type="NCBI Taxonomy" id="230809"/>
    <lineage>
        <taxon>Eukaryota</taxon>
        <taxon>Fungi</taxon>
        <taxon>Dikarya</taxon>
        <taxon>Basidiomycota</taxon>
        <taxon>Agaricomycotina</taxon>
        <taxon>Agaricomycetes</taxon>
        <taxon>Agaricomycetidae</taxon>
        <taxon>Agaricales</taxon>
        <taxon>Marasmiineae</taxon>
        <taxon>Mycenaceae</taxon>
        <taxon>Mycena</taxon>
    </lineage>
</organism>
<proteinExistence type="predicted"/>
<keyword evidence="4 5" id="KW-0067">ATP-binding</keyword>
<feature type="region of interest" description="Disordered" evidence="6">
    <location>
        <begin position="16"/>
        <end position="54"/>
    </location>
</feature>
<evidence type="ECO:0000313" key="9">
    <source>
        <dbReference type="Proteomes" id="UP001215280"/>
    </source>
</evidence>
<reference evidence="8" key="1">
    <citation type="submission" date="2023-03" db="EMBL/GenBank/DDBJ databases">
        <title>Massive genome expansion in bonnet fungi (Mycena s.s.) driven by repeated elements and novel gene families across ecological guilds.</title>
        <authorList>
            <consortium name="Lawrence Berkeley National Laboratory"/>
            <person name="Harder C.B."/>
            <person name="Miyauchi S."/>
            <person name="Viragh M."/>
            <person name="Kuo A."/>
            <person name="Thoen E."/>
            <person name="Andreopoulos B."/>
            <person name="Lu D."/>
            <person name="Skrede I."/>
            <person name="Drula E."/>
            <person name="Henrissat B."/>
            <person name="Morin E."/>
            <person name="Kohler A."/>
            <person name="Barry K."/>
            <person name="LaButti K."/>
            <person name="Morin E."/>
            <person name="Salamov A."/>
            <person name="Lipzen A."/>
            <person name="Mereny Z."/>
            <person name="Hegedus B."/>
            <person name="Baldrian P."/>
            <person name="Stursova M."/>
            <person name="Weitz H."/>
            <person name="Taylor A."/>
            <person name="Grigoriev I.V."/>
            <person name="Nagy L.G."/>
            <person name="Martin F."/>
            <person name="Kauserud H."/>
        </authorList>
    </citation>
    <scope>NUCLEOTIDE SEQUENCE</scope>
    <source>
        <strain evidence="8">CBHHK188m</strain>
    </source>
</reference>
<comment type="caution">
    <text evidence="8">The sequence shown here is derived from an EMBL/GenBank/DDBJ whole genome shotgun (WGS) entry which is preliminary data.</text>
</comment>
<feature type="compositionally biased region" description="Polar residues" evidence="6">
    <location>
        <begin position="16"/>
        <end position="25"/>
    </location>
</feature>
<evidence type="ECO:0000256" key="1">
    <source>
        <dbReference type="ARBA" id="ARBA00022679"/>
    </source>
</evidence>